<feature type="transmembrane region" description="Helical" evidence="2">
    <location>
        <begin position="345"/>
        <end position="366"/>
    </location>
</feature>
<evidence type="ECO:0000256" key="1">
    <source>
        <dbReference type="SAM" id="MobiDB-lite"/>
    </source>
</evidence>
<protein>
    <submittedName>
        <fullName evidence="3">Uncharacterized protein</fullName>
    </submittedName>
</protein>
<accession>A0A077X100</accession>
<reference evidence="3" key="1">
    <citation type="journal article" date="2014" name="Genome Announc.">
        <title>De novo whole-genome sequence and genome annotation of Lichtheimia ramosa.</title>
        <authorList>
            <person name="Linde J."/>
            <person name="Schwartze V."/>
            <person name="Binder U."/>
            <person name="Lass-Florl C."/>
            <person name="Voigt K."/>
            <person name="Horn F."/>
        </authorList>
    </citation>
    <scope>NUCLEOTIDE SEQUENCE</scope>
    <source>
        <strain evidence="3">JMRC FSU:6197</strain>
    </source>
</reference>
<keyword evidence="2" id="KW-0472">Membrane</keyword>
<sequence length="383" mass="44386">MSSAFMAITFSELLFGKSIPRFHKNSKVVIKSTNSVSIPRNMTTSVSRSAFHGWFSYIVSTEYEVYQMRRMVKVRTPDMKNAAKGKVKNDEHKSNLTSSTSEISDNDDQQLDQETQEHPDNREDDVNSKEESKIDMERDTWLGLTELMDDVDYGDDDDDNDDDGDLQLYQLDGHAESDMCLLEDDGEKVVQRDSDPKRRSIYYIYKVSNDRRQKLLQYAAFTAGHLGVFAFLFQVFDDRGAIMQICCYAQLVVLLLCFLLYASSYILDILIVLKIIYDAKSIECWTRQAYDIKRKGVKIYIHRIFAVSEFGVSQQQIQEKRRQFDLRMEELTDFFRSYDSYTPPILDILFAVSAMVIECLTIVYVYNNTQGNVQGQDDRLQQT</sequence>
<feature type="compositionally biased region" description="Basic and acidic residues" evidence="1">
    <location>
        <begin position="115"/>
        <end position="133"/>
    </location>
</feature>
<keyword evidence="2" id="KW-1133">Transmembrane helix</keyword>
<name>A0A077X100_9FUNG</name>
<dbReference type="AlphaFoldDB" id="A0A077X100"/>
<gene>
    <name evidence="3" type="ORF">LRAMOSA05082</name>
</gene>
<feature type="transmembrane region" description="Helical" evidence="2">
    <location>
        <begin position="248"/>
        <end position="273"/>
    </location>
</feature>
<organism evidence="3">
    <name type="scientific">Lichtheimia ramosa</name>
    <dbReference type="NCBI Taxonomy" id="688394"/>
    <lineage>
        <taxon>Eukaryota</taxon>
        <taxon>Fungi</taxon>
        <taxon>Fungi incertae sedis</taxon>
        <taxon>Mucoromycota</taxon>
        <taxon>Mucoromycotina</taxon>
        <taxon>Mucoromycetes</taxon>
        <taxon>Mucorales</taxon>
        <taxon>Lichtheimiaceae</taxon>
        <taxon>Lichtheimia</taxon>
    </lineage>
</organism>
<feature type="region of interest" description="Disordered" evidence="1">
    <location>
        <begin position="80"/>
        <end position="133"/>
    </location>
</feature>
<evidence type="ECO:0000313" key="3">
    <source>
        <dbReference type="EMBL" id="CDS12898.1"/>
    </source>
</evidence>
<keyword evidence="2" id="KW-0812">Transmembrane</keyword>
<dbReference type="OrthoDB" id="2288468at2759"/>
<evidence type="ECO:0000256" key="2">
    <source>
        <dbReference type="SAM" id="Phobius"/>
    </source>
</evidence>
<proteinExistence type="predicted"/>
<dbReference type="EMBL" id="LK023368">
    <property type="protein sequence ID" value="CDS12898.1"/>
    <property type="molecule type" value="Genomic_DNA"/>
</dbReference>
<feature type="transmembrane region" description="Helical" evidence="2">
    <location>
        <begin position="215"/>
        <end position="236"/>
    </location>
</feature>